<gene>
    <name evidence="5" type="primary">LOC110806057</name>
</gene>
<accession>A0ABM3RR90</accession>
<evidence type="ECO:0000256" key="1">
    <source>
        <dbReference type="SAM" id="MobiDB-lite"/>
    </source>
</evidence>
<dbReference type="Pfam" id="PF00078">
    <property type="entry name" value="RVT_1"/>
    <property type="match status" value="1"/>
</dbReference>
<dbReference type="SUPFAM" id="SSF56672">
    <property type="entry name" value="DNA/RNA polymerases"/>
    <property type="match status" value="1"/>
</dbReference>
<dbReference type="InterPro" id="IPR026960">
    <property type="entry name" value="RVT-Znf"/>
</dbReference>
<dbReference type="Pfam" id="PF13966">
    <property type="entry name" value="zf-RVT"/>
    <property type="match status" value="1"/>
</dbReference>
<evidence type="ECO:0000259" key="3">
    <source>
        <dbReference type="Pfam" id="PF13966"/>
    </source>
</evidence>
<evidence type="ECO:0000313" key="4">
    <source>
        <dbReference type="Proteomes" id="UP000813463"/>
    </source>
</evidence>
<feature type="domain" description="Reverse transcriptase" evidence="2">
    <location>
        <begin position="208"/>
        <end position="341"/>
    </location>
</feature>
<feature type="domain" description="Reverse transcriptase zinc-binding" evidence="3">
    <location>
        <begin position="528"/>
        <end position="598"/>
    </location>
</feature>
<dbReference type="PANTHER" id="PTHR33116">
    <property type="entry name" value="REVERSE TRANSCRIPTASE ZINC-BINDING DOMAIN-CONTAINING PROTEIN-RELATED-RELATED"/>
    <property type="match status" value="1"/>
</dbReference>
<evidence type="ECO:0000259" key="2">
    <source>
        <dbReference type="Pfam" id="PF00078"/>
    </source>
</evidence>
<keyword evidence="4" id="KW-1185">Reference proteome</keyword>
<evidence type="ECO:0008006" key="6">
    <source>
        <dbReference type="Google" id="ProtNLM"/>
    </source>
</evidence>
<proteinExistence type="predicted"/>
<evidence type="ECO:0000313" key="5">
    <source>
        <dbReference type="RefSeq" id="XP_056698136.1"/>
    </source>
</evidence>
<dbReference type="CDD" id="cd01650">
    <property type="entry name" value="RT_nLTR_like"/>
    <property type="match status" value="1"/>
</dbReference>
<organism evidence="4 5">
    <name type="scientific">Spinacia oleracea</name>
    <name type="common">Spinach</name>
    <dbReference type="NCBI Taxonomy" id="3562"/>
    <lineage>
        <taxon>Eukaryota</taxon>
        <taxon>Viridiplantae</taxon>
        <taxon>Streptophyta</taxon>
        <taxon>Embryophyta</taxon>
        <taxon>Tracheophyta</taxon>
        <taxon>Spermatophyta</taxon>
        <taxon>Magnoliopsida</taxon>
        <taxon>eudicotyledons</taxon>
        <taxon>Gunneridae</taxon>
        <taxon>Pentapetalae</taxon>
        <taxon>Caryophyllales</taxon>
        <taxon>Chenopodiaceae</taxon>
        <taxon>Chenopodioideae</taxon>
        <taxon>Anserineae</taxon>
        <taxon>Spinacia</taxon>
    </lineage>
</organism>
<dbReference type="PANTHER" id="PTHR33116:SF84">
    <property type="entry name" value="RNA-DIRECTED DNA POLYMERASE"/>
    <property type="match status" value="1"/>
</dbReference>
<dbReference type="GeneID" id="110806057"/>
<dbReference type="InterPro" id="IPR043502">
    <property type="entry name" value="DNA/RNA_pol_sf"/>
</dbReference>
<dbReference type="Proteomes" id="UP000813463">
    <property type="component" value="Chromosome 4"/>
</dbReference>
<dbReference type="InterPro" id="IPR000477">
    <property type="entry name" value="RT_dom"/>
</dbReference>
<sequence length="710" mass="79838">MHQVQSSKAQGRQNRTCEMETNILFRNVVHKLKKVKLALKELNRSGFPDIQAADLQAYHDMVTAHNAMHLHPADQTLADAEIIAEKAAWLKDGDENTSLFHQSIKARNVHNQVYSIHDMDGVWRDNPTDISQAFSNYYTDLLGTTHTDRRHVLRHIVHSGPMVTDAHRAILNAPYTTAEVKKALFSIPGQGKLLKELNHTVITLIPKTKSPKNILPDLIIENQGGFVHGKYIVHNIMVVQDLVKQYGRKSAKPSCMMKIGLQKAYDTVDWEFLKEMLVHLGFPSDFLALVMECVFTPKFSLMLNGTMHGFFKSERGLRQGDPMSPLLFVLCMEYLSRILNRMSEFPQFQFHPRAFELFSASSGLLANKQKSSIYCCDMSENDITRVVNVSGFTRSKLPFKYLGVPICAKRISVAQCDVLVDKMIARIKVFILPKRLLQEVTKFCRSFLWSGQAYSHQISNISWESSCCDKKQGGLGFRDVITWNIANMGKYVWAIASKQDNVWINGFMLCTLKMGIGGITCLQLLLAVYEKIIGPKPLIHWDTMVWDRLNIPKHRFICWLAVQGRLQTTAKLARFGVSNSAACFLCGQADEDHTHLSLSLKQLMRFISHGRLSKFRRQVGFAMLAAAVYSVWTSRNSSFWNSSIPTVQNIVVRIKTNEPSGSDSFDLVYVGECENDNGDAVGSPGQLSSGYPSSKKGGITKKSASASDDA</sequence>
<name>A0ABM3RR90_SPIOL</name>
<reference evidence="5" key="2">
    <citation type="submission" date="2025-08" db="UniProtKB">
        <authorList>
            <consortium name="RefSeq"/>
        </authorList>
    </citation>
    <scope>IDENTIFICATION</scope>
    <source>
        <tissue evidence="5">Leaf</tissue>
    </source>
</reference>
<reference evidence="4" key="1">
    <citation type="journal article" date="2021" name="Nat. Commun.">
        <title>Genomic analyses provide insights into spinach domestication and the genetic basis of agronomic traits.</title>
        <authorList>
            <person name="Cai X."/>
            <person name="Sun X."/>
            <person name="Xu C."/>
            <person name="Sun H."/>
            <person name="Wang X."/>
            <person name="Ge C."/>
            <person name="Zhang Z."/>
            <person name="Wang Q."/>
            <person name="Fei Z."/>
            <person name="Jiao C."/>
            <person name="Wang Q."/>
        </authorList>
    </citation>
    <scope>NUCLEOTIDE SEQUENCE [LARGE SCALE GENOMIC DNA]</scope>
    <source>
        <strain evidence="4">cv. Varoflay</strain>
    </source>
</reference>
<protein>
    <recommendedName>
        <fullName evidence="6">Reverse transcriptase domain-containing protein</fullName>
    </recommendedName>
</protein>
<dbReference type="RefSeq" id="XP_056698136.1">
    <property type="nucleotide sequence ID" value="XM_056842158.1"/>
</dbReference>
<feature type="region of interest" description="Disordered" evidence="1">
    <location>
        <begin position="677"/>
        <end position="710"/>
    </location>
</feature>